<reference evidence="1" key="1">
    <citation type="submission" date="2014-09" db="EMBL/GenBank/DDBJ databases">
        <title>Genome sequence of the luminous mushroom Mycena chlorophos for searching fungal bioluminescence genes.</title>
        <authorList>
            <person name="Tanaka Y."/>
            <person name="Kasuga D."/>
            <person name="Oba Y."/>
            <person name="Hase S."/>
            <person name="Sato K."/>
            <person name="Oba Y."/>
            <person name="Sakakibara Y."/>
        </authorList>
    </citation>
    <scope>NUCLEOTIDE SEQUENCE</scope>
</reference>
<proteinExistence type="predicted"/>
<evidence type="ECO:0000313" key="1">
    <source>
        <dbReference type="EMBL" id="GAT48090.1"/>
    </source>
</evidence>
<accession>A0ABQ0LAT0</accession>
<organism evidence="1 2">
    <name type="scientific">Mycena chlorophos</name>
    <name type="common">Agaric fungus</name>
    <name type="synonym">Agaricus chlorophos</name>
    <dbReference type="NCBI Taxonomy" id="658473"/>
    <lineage>
        <taxon>Eukaryota</taxon>
        <taxon>Fungi</taxon>
        <taxon>Dikarya</taxon>
        <taxon>Basidiomycota</taxon>
        <taxon>Agaricomycotina</taxon>
        <taxon>Agaricomycetes</taxon>
        <taxon>Agaricomycetidae</taxon>
        <taxon>Agaricales</taxon>
        <taxon>Marasmiineae</taxon>
        <taxon>Mycenaceae</taxon>
        <taxon>Mycena</taxon>
    </lineage>
</organism>
<dbReference type="Proteomes" id="UP000815677">
    <property type="component" value="Unassembled WGS sequence"/>
</dbReference>
<protein>
    <submittedName>
        <fullName evidence="1">Uncharacterized protein</fullName>
    </submittedName>
</protein>
<dbReference type="EMBL" id="DF844261">
    <property type="protein sequence ID" value="GAT48090.1"/>
    <property type="molecule type" value="Genomic_DNA"/>
</dbReference>
<name>A0ABQ0LAT0_MYCCL</name>
<evidence type="ECO:0000313" key="2">
    <source>
        <dbReference type="Proteomes" id="UP000815677"/>
    </source>
</evidence>
<keyword evidence="2" id="KW-1185">Reference proteome</keyword>
<sequence length="250" mass="28437">MTTTSEVPRFFISDSDLPAQGAHERTSSDLYTINDAALPAYPPLALARHPKLFETPATFWDHFLFKSPHQVDVHPRAGVFPPEEECLAAPSIRGQILGLIRFHRRYNNRLIVSTHVTTTSDADLFTLNSDSGVLDVSVLGYEERTAPYRPYLVLVTATAETIHKGTKLRTIDALVGNWTVVSIWSHDWWWATLELLEETQRRRVMVQVSHQRVQGHMSYPHVVGRLIQQESARGLEKVKRGLKKLFHHGE</sequence>
<gene>
    <name evidence="1" type="ORF">MCHLO_05523</name>
</gene>